<organism evidence="1">
    <name type="scientific">uncultured Caudovirales phage</name>
    <dbReference type="NCBI Taxonomy" id="2100421"/>
    <lineage>
        <taxon>Viruses</taxon>
        <taxon>Duplodnaviria</taxon>
        <taxon>Heunggongvirae</taxon>
        <taxon>Uroviricota</taxon>
        <taxon>Caudoviricetes</taxon>
        <taxon>Peduoviridae</taxon>
        <taxon>Maltschvirus</taxon>
        <taxon>Maltschvirus maltsch</taxon>
    </lineage>
</organism>
<name>A0A6J5LRP7_9CAUD</name>
<accession>A0A6J5LRP7</accession>
<reference evidence="1" key="1">
    <citation type="submission" date="2020-04" db="EMBL/GenBank/DDBJ databases">
        <authorList>
            <person name="Chiriac C."/>
            <person name="Salcher M."/>
            <person name="Ghai R."/>
            <person name="Kavagutti S V."/>
        </authorList>
    </citation>
    <scope>NUCLEOTIDE SEQUENCE</scope>
</reference>
<sequence>MDTTLTKRTLSGAVVKASSVFQNNKNAYKITIQVEKTAHNLMIGGYVNIKITGLTVYSFDFINGNASQPIADFFNQERQFYVVNANTLTCDVDVNSSSFNGALAVVAGTPIVKVNNDRITILAGDYNFELLNKAEYPAFRIWDLNYRFKIQENNIGDAKIYKGASDYYSDDTITTLPDLNEQDLSFRFCESVEISIVDASNNYIGTDDYTKTTNIGLIINKL</sequence>
<gene>
    <name evidence="1" type="ORF">UFOVP286_26</name>
</gene>
<protein>
    <submittedName>
        <fullName evidence="1">Uncharacterized protein</fullName>
    </submittedName>
</protein>
<dbReference type="EMBL" id="LR796304">
    <property type="protein sequence ID" value="CAB4135727.1"/>
    <property type="molecule type" value="Genomic_DNA"/>
</dbReference>
<evidence type="ECO:0000313" key="1">
    <source>
        <dbReference type="EMBL" id="CAB4135727.1"/>
    </source>
</evidence>
<proteinExistence type="predicted"/>